<dbReference type="AlphaFoldDB" id="A0A137NT65"/>
<reference evidence="1 2" key="1">
    <citation type="journal article" date="2015" name="Genome Biol. Evol.">
        <title>Phylogenomic analyses indicate that early fungi evolved digesting cell walls of algal ancestors of land plants.</title>
        <authorList>
            <person name="Chang Y."/>
            <person name="Wang S."/>
            <person name="Sekimoto S."/>
            <person name="Aerts A.L."/>
            <person name="Choi C."/>
            <person name="Clum A."/>
            <person name="LaButti K.M."/>
            <person name="Lindquist E.A."/>
            <person name="Yee Ngan C."/>
            <person name="Ohm R.A."/>
            <person name="Salamov A.A."/>
            <person name="Grigoriev I.V."/>
            <person name="Spatafora J.W."/>
            <person name="Berbee M.L."/>
        </authorList>
    </citation>
    <scope>NUCLEOTIDE SEQUENCE [LARGE SCALE GENOMIC DNA]</scope>
    <source>
        <strain evidence="1 2">NRRL 28638</strain>
    </source>
</reference>
<accession>A0A137NT65</accession>
<name>A0A137NT65_CONC2</name>
<keyword evidence="2" id="KW-1185">Reference proteome</keyword>
<feature type="non-terminal residue" evidence="1">
    <location>
        <position position="1189"/>
    </location>
</feature>
<dbReference type="InterPro" id="IPR016024">
    <property type="entry name" value="ARM-type_fold"/>
</dbReference>
<dbReference type="Pfam" id="PF11894">
    <property type="entry name" value="Nup192"/>
    <property type="match status" value="1"/>
</dbReference>
<evidence type="ECO:0000313" key="1">
    <source>
        <dbReference type="EMBL" id="KXN65977.1"/>
    </source>
</evidence>
<dbReference type="EMBL" id="KQ964787">
    <property type="protein sequence ID" value="KXN65977.1"/>
    <property type="molecule type" value="Genomic_DNA"/>
</dbReference>
<evidence type="ECO:0000313" key="2">
    <source>
        <dbReference type="Proteomes" id="UP000070444"/>
    </source>
</evidence>
<dbReference type="Proteomes" id="UP000070444">
    <property type="component" value="Unassembled WGS sequence"/>
</dbReference>
<gene>
    <name evidence="1" type="ORF">CONCODRAFT_80634</name>
</gene>
<sequence>MESLTIDKQFRFQNLYKILLQNTQPHSQSKDLLFPYLNTCLDTIAQLFNYPKQDASVRVAPNTTTITIDGKQYNITESFRKAMAILSNEIDIEEIKIAESMITYSDTCYSESELADSVMNNLCLERKALLDCLLLILDCKETFKNNHQLIVPLTKFVDKLFEHKDPISKKGFAQALLESLDKSISKSCYLDQSSSSSFLNLVSRNMVAQWHMQLSDECFNFAHILLLSGKWYRKDKDFMTKYVEVLKQVEFKHPAFNFLLLSFMFSILPSFLNEQSSQNFEQIKEQLPIFEKLYTLLTEEGEWKVKEAKHLILIYLILAISPYISTQSTPTSTIKLVDLPTHIETSIKANALSLWKKVLSKVRSQYLVQNECSSSVTHLLNSNIEYNELDHSIHNRLRTYPIQLIELTENISNNLIINLITQYTPQLRRIKNFEDDILASSTRKPELKQTQQTNLTFDFLDCITLTYTHAKNLSTTQFFLHGDMRLNHFLTWSSDLGMKSGHYFNMLSSLINNQECVNLVLKFLWASDDRLFGTAMPIYYNSTQHSLPKLDVMVSKMDQLIEAAFKTPTKSQDIKESEWVQSFINLVFTLIYYNLSSREIFSKINVDLVTKLLNILCTPIYNHVKATALDCLRAIVRFTSDDNTDEVHKVWKLIEAYQLVPHLPQTSTPPQFPLAEELLHNEKVIKDYSQTIALIRLFTTLLYPVTKDAFSQPQLTSSIPQDLNSQCGPLGYIQFAIKLIVQPDHQRQFIHPIDEWLIKYEGLKFIDACLETLDFRIVESVASQPFVLAQQGQPQITNEWNKLAFNPGFFCLIRFLGDNRLTSSFLDGFKDASILLSSDENPLIQNYLLLTLKIFQILIKSQPSIQREILPKLYHIPLNPTIKQYTQTSQTILDLISVREEGLGPLAYCFQFGPNSIIMELASKTLLLLLNNPQLSATKLSKDRLLSLFDKCKTDSLIQTGISRRLEDLTIYLDNNFFPLNTNSSQFKFIKEFTLDLDQVLTFLLESINETRNFPNLAFNTLGYEANNVLLPYGNRDNLIQPTIKEDSQSGLINLLQALSFNVPSQLDQISAVVSTNPTNFVHFKFPQLTSKMFNVLAKLSQHTLCREPTLRFLRHYGEFYCQQLTLAAVQYYNPSDEGYLTLPNGSNVSASYEDALNQMKFRSFLIQLAALELHQSALQGYRIPSNNI</sequence>
<dbReference type="GO" id="GO:0005643">
    <property type="term" value="C:nuclear pore"/>
    <property type="evidence" value="ECO:0007669"/>
    <property type="project" value="InterPro"/>
</dbReference>
<organism evidence="1 2">
    <name type="scientific">Conidiobolus coronatus (strain ATCC 28846 / CBS 209.66 / NRRL 28638)</name>
    <name type="common">Delacroixia coronata</name>
    <dbReference type="NCBI Taxonomy" id="796925"/>
    <lineage>
        <taxon>Eukaryota</taxon>
        <taxon>Fungi</taxon>
        <taxon>Fungi incertae sedis</taxon>
        <taxon>Zoopagomycota</taxon>
        <taxon>Entomophthoromycotina</taxon>
        <taxon>Entomophthoromycetes</taxon>
        <taxon>Entomophthorales</taxon>
        <taxon>Ancylistaceae</taxon>
        <taxon>Conidiobolus</taxon>
    </lineage>
</organism>
<dbReference type="InterPro" id="IPR021827">
    <property type="entry name" value="Nup186/Nup192/Nup205"/>
</dbReference>
<dbReference type="STRING" id="796925.A0A137NT65"/>
<dbReference type="SUPFAM" id="SSF48371">
    <property type="entry name" value="ARM repeat"/>
    <property type="match status" value="1"/>
</dbReference>
<proteinExistence type="predicted"/>
<protein>
    <submittedName>
        <fullName evidence="1">Uncharacterized protein</fullName>
    </submittedName>
</protein>
<dbReference type="OrthoDB" id="2019644at2759"/>